<dbReference type="InterPro" id="IPR003356">
    <property type="entry name" value="DNA_methylase_A-5"/>
</dbReference>
<protein>
    <submittedName>
        <fullName evidence="2">N-6 DNA methylase</fullName>
    </submittedName>
</protein>
<dbReference type="Pfam" id="PF02384">
    <property type="entry name" value="N6_Mtase"/>
    <property type="match status" value="1"/>
</dbReference>
<feature type="domain" description="DNA methylase adenine-specific" evidence="1">
    <location>
        <begin position="124"/>
        <end position="442"/>
    </location>
</feature>
<dbReference type="PANTHER" id="PTHR42998:SF1">
    <property type="entry name" value="TYPE I RESTRICTION ENZYME HINDI METHYLASE SUBUNIT"/>
    <property type="match status" value="1"/>
</dbReference>
<dbReference type="eggNOG" id="COG0286">
    <property type="taxonomic scope" value="Bacteria"/>
</dbReference>
<dbReference type="HOGENOM" id="CLU_596794_0_0_11"/>
<evidence type="ECO:0000259" key="1">
    <source>
        <dbReference type="Pfam" id="PF02384"/>
    </source>
</evidence>
<dbReference type="GO" id="GO:0008170">
    <property type="term" value="F:N-methyltransferase activity"/>
    <property type="evidence" value="ECO:0007669"/>
    <property type="project" value="InterPro"/>
</dbReference>
<dbReference type="KEGG" id="ccn:H924_03820"/>
<accession>M1UDY1</accession>
<sequence>MATNVPSTHDQQVLEEIWSLLEGLGYNTRLVDCVVEALTLLTLRAAVEKTHPRTWEDIRQNPPSQQAKTTRLLVSTVLSRAEQYRIPEGKVISRRTFPPTIISALIAIISDPRLGQGPLAVVSFARAYEFLLDRVADCTPPDFLGPPPPRWVRELITGMLRPHQGVVYDPCARSGQLLTALDDYQQTTDTAERLVLCGQENDPVRWRQGHEQAVLRGTRIDLGSQPLDMFGSYLDDGNGPGGWWFRQEMHPGLECDFCVSYPPASFIDSGLEFVLTDPRWEFGPGMPDPADFAWLQLAYHHLRPGGTAAVMLSADTLFSDDWEMNRVRTNMISEGVVRCIIHLSSGNHPGGSHVPTALWVCSRPDNDMSSTVQGHGRDQQILLVDLSQAVSGVSDSRDVGSDRVLQKIISFYYHWGLNNSLPVPLDLTELAISISADKILDGGGKLIPSYWIGHQKGI</sequence>
<dbReference type="SUPFAM" id="SSF53335">
    <property type="entry name" value="S-adenosyl-L-methionine-dependent methyltransferases"/>
    <property type="match status" value="1"/>
</dbReference>
<dbReference type="REBASE" id="61645">
    <property type="entry name" value="M.Cca20147ORF3820P"/>
</dbReference>
<keyword evidence="3" id="KW-1185">Reference proteome</keyword>
<keyword evidence="2" id="KW-0489">Methyltransferase</keyword>
<evidence type="ECO:0000313" key="2">
    <source>
        <dbReference type="EMBL" id="AGG66210.1"/>
    </source>
</evidence>
<dbReference type="EMBL" id="CP004354">
    <property type="protein sequence ID" value="AGG66210.1"/>
    <property type="molecule type" value="Genomic_DNA"/>
</dbReference>
<gene>
    <name evidence="2" type="ORF">H924_03820</name>
</gene>
<dbReference type="STRING" id="1121353.H924_03820"/>
<dbReference type="InterPro" id="IPR029063">
    <property type="entry name" value="SAM-dependent_MTases_sf"/>
</dbReference>
<dbReference type="Proteomes" id="UP000011760">
    <property type="component" value="Chromosome"/>
</dbReference>
<reference evidence="2 3" key="1">
    <citation type="submission" date="2013-02" db="EMBL/GenBank/DDBJ databases">
        <title>The complete genome sequence of Corynebacterium callunae DSM 20147.</title>
        <authorList>
            <person name="Ruckert C."/>
            <person name="Albersmeier A."/>
            <person name="Kalinowski J."/>
        </authorList>
    </citation>
    <scope>NUCLEOTIDE SEQUENCE [LARGE SCALE GENOMIC DNA]</scope>
    <source>
        <strain evidence="2 3">DSM 20147</strain>
    </source>
</reference>
<proteinExistence type="predicted"/>
<name>M1UDY1_9CORY</name>
<evidence type="ECO:0000313" key="3">
    <source>
        <dbReference type="Proteomes" id="UP000011760"/>
    </source>
</evidence>
<dbReference type="RefSeq" id="WP_015650648.1">
    <property type="nucleotide sequence ID" value="NC_020506.1"/>
</dbReference>
<dbReference type="InterPro" id="IPR052916">
    <property type="entry name" value="Type-I_RE_MTase_Subunit"/>
</dbReference>
<dbReference type="AlphaFoldDB" id="M1UDY1"/>
<dbReference type="OrthoDB" id="9784823at2"/>
<dbReference type="GO" id="GO:0032259">
    <property type="term" value="P:methylation"/>
    <property type="evidence" value="ECO:0007669"/>
    <property type="project" value="UniProtKB-KW"/>
</dbReference>
<dbReference type="PANTHER" id="PTHR42998">
    <property type="entry name" value="TYPE I RESTRICTION ENZYME HINDVIIP M PROTEIN-RELATED"/>
    <property type="match status" value="1"/>
</dbReference>
<organism evidence="2 3">
    <name type="scientific">Corynebacterium callunae DSM 20147</name>
    <dbReference type="NCBI Taxonomy" id="1121353"/>
    <lineage>
        <taxon>Bacteria</taxon>
        <taxon>Bacillati</taxon>
        <taxon>Actinomycetota</taxon>
        <taxon>Actinomycetes</taxon>
        <taxon>Mycobacteriales</taxon>
        <taxon>Corynebacteriaceae</taxon>
        <taxon>Corynebacterium</taxon>
    </lineage>
</organism>
<dbReference type="GO" id="GO:0003677">
    <property type="term" value="F:DNA binding"/>
    <property type="evidence" value="ECO:0007669"/>
    <property type="project" value="InterPro"/>
</dbReference>
<dbReference type="Gene3D" id="3.40.50.150">
    <property type="entry name" value="Vaccinia Virus protein VP39"/>
    <property type="match status" value="1"/>
</dbReference>
<dbReference type="PATRIC" id="fig|1121353.3.peg.785"/>
<keyword evidence="2" id="KW-0808">Transferase</keyword>